<protein>
    <submittedName>
        <fullName evidence="2">Uncharacterized protein</fullName>
    </submittedName>
</protein>
<comment type="caution">
    <text evidence="2">The sequence shown here is derived from an EMBL/GenBank/DDBJ whole genome shotgun (WGS) entry which is preliminary data.</text>
</comment>
<reference evidence="2 3" key="1">
    <citation type="submission" date="2017-12" db="EMBL/GenBank/DDBJ databases">
        <title>Comparative genomics of Botrytis spp.</title>
        <authorList>
            <person name="Valero-Jimenez C.A."/>
            <person name="Tapia P."/>
            <person name="Veloso J."/>
            <person name="Silva-Moreno E."/>
            <person name="Staats M."/>
            <person name="Valdes J.H."/>
            <person name="Van Kan J.A.L."/>
        </authorList>
    </citation>
    <scope>NUCLEOTIDE SEQUENCE [LARGE SCALE GENOMIC DNA]</scope>
    <source>
        <strain evidence="2 3">MUCL11595</strain>
    </source>
</reference>
<dbReference type="Proteomes" id="UP000297527">
    <property type="component" value="Unassembled WGS sequence"/>
</dbReference>
<dbReference type="AlphaFoldDB" id="A0A4Z1H735"/>
<dbReference type="EMBL" id="PQXN01000436">
    <property type="protein sequence ID" value="TGO44964.1"/>
    <property type="molecule type" value="Genomic_DNA"/>
</dbReference>
<organism evidence="2 3">
    <name type="scientific">Botryotinia convoluta</name>
    <dbReference type="NCBI Taxonomy" id="54673"/>
    <lineage>
        <taxon>Eukaryota</taxon>
        <taxon>Fungi</taxon>
        <taxon>Dikarya</taxon>
        <taxon>Ascomycota</taxon>
        <taxon>Pezizomycotina</taxon>
        <taxon>Leotiomycetes</taxon>
        <taxon>Helotiales</taxon>
        <taxon>Sclerotiniaceae</taxon>
        <taxon>Botryotinia</taxon>
    </lineage>
</organism>
<evidence type="ECO:0000313" key="3">
    <source>
        <dbReference type="Proteomes" id="UP000297527"/>
    </source>
</evidence>
<keyword evidence="3" id="KW-1185">Reference proteome</keyword>
<accession>A0A4Z1H735</accession>
<dbReference type="OrthoDB" id="10628310at2759"/>
<evidence type="ECO:0000256" key="1">
    <source>
        <dbReference type="SAM" id="MobiDB-lite"/>
    </source>
</evidence>
<name>A0A4Z1H735_9HELO</name>
<gene>
    <name evidence="2" type="ORF">BCON_0438g00090</name>
</gene>
<feature type="region of interest" description="Disordered" evidence="1">
    <location>
        <begin position="34"/>
        <end position="76"/>
    </location>
</feature>
<proteinExistence type="predicted"/>
<evidence type="ECO:0000313" key="2">
    <source>
        <dbReference type="EMBL" id="TGO44964.1"/>
    </source>
</evidence>
<sequence length="76" mass="8208">MRNADVLGLCAINTISEDPAAGFTLRRHLPTTVMTGPARRNAGNENLLANGEVPNSDTERFNDADSFVTEDATWST</sequence>